<dbReference type="EMBL" id="JBHSAF010000008">
    <property type="protein sequence ID" value="MFC3913640.1"/>
    <property type="molecule type" value="Genomic_DNA"/>
</dbReference>
<name>A0ABV8CNP7_9GAMM</name>
<gene>
    <name evidence="2" type="ORF">ACFOSS_09185</name>
</gene>
<evidence type="ECO:0000256" key="1">
    <source>
        <dbReference type="SAM" id="Phobius"/>
    </source>
</evidence>
<keyword evidence="1" id="KW-0472">Membrane</keyword>
<evidence type="ECO:0000313" key="3">
    <source>
        <dbReference type="Proteomes" id="UP001595692"/>
    </source>
</evidence>
<dbReference type="NCBIfam" id="TIGR02532">
    <property type="entry name" value="IV_pilin_GFxxxE"/>
    <property type="match status" value="1"/>
</dbReference>
<dbReference type="Proteomes" id="UP001595692">
    <property type="component" value="Unassembled WGS sequence"/>
</dbReference>
<comment type="caution">
    <text evidence="2">The sequence shown here is derived from an EMBL/GenBank/DDBJ whole genome shotgun (WGS) entry which is preliminary data.</text>
</comment>
<dbReference type="Pfam" id="PF07963">
    <property type="entry name" value="N_methyl"/>
    <property type="match status" value="1"/>
</dbReference>
<dbReference type="InterPro" id="IPR045584">
    <property type="entry name" value="Pilin-like"/>
</dbReference>
<evidence type="ECO:0000313" key="2">
    <source>
        <dbReference type="EMBL" id="MFC3913640.1"/>
    </source>
</evidence>
<dbReference type="InterPro" id="IPR012902">
    <property type="entry name" value="N_methyl_site"/>
</dbReference>
<accession>A0ABV8CNP7</accession>
<keyword evidence="1" id="KW-1133">Transmembrane helix</keyword>
<keyword evidence="3" id="KW-1185">Reference proteome</keyword>
<proteinExistence type="predicted"/>
<dbReference type="Gene3D" id="3.30.700.10">
    <property type="entry name" value="Glycoprotein, Type 4 Pilin"/>
    <property type="match status" value="1"/>
</dbReference>
<protein>
    <submittedName>
        <fullName evidence="2">Tfp pilus assembly protein FimT/FimU</fullName>
    </submittedName>
</protein>
<dbReference type="RefSeq" id="WP_377152034.1">
    <property type="nucleotide sequence ID" value="NZ_JBHSAF010000008.1"/>
</dbReference>
<organism evidence="2 3">
    <name type="scientific">Pseudaeromonas sharmana</name>
    <dbReference type="NCBI Taxonomy" id="328412"/>
    <lineage>
        <taxon>Bacteria</taxon>
        <taxon>Pseudomonadati</taxon>
        <taxon>Pseudomonadota</taxon>
        <taxon>Gammaproteobacteria</taxon>
        <taxon>Aeromonadales</taxon>
        <taxon>Aeromonadaceae</taxon>
        <taxon>Pseudaeromonas</taxon>
    </lineage>
</organism>
<feature type="transmembrane region" description="Helical" evidence="1">
    <location>
        <begin position="6"/>
        <end position="27"/>
    </location>
</feature>
<keyword evidence="1" id="KW-0812">Transmembrane</keyword>
<sequence length="172" mass="19356">MCRSNGFTLLELLIALAVLVTLLVIGVPSYSRVQEERQLEQAINQMQSDVLLGRQMAWHQHDSQIQIRFFPGDNWCYRLTDVSPQQCVSCQARCDIDGDGRRRGADASRWPKVRLQRVSYPLAALGFDVRRGGFTAGYVQLSNQWSSKRLISTGYGRLHICSYALGSEGTVC</sequence>
<reference evidence="3" key="1">
    <citation type="journal article" date="2019" name="Int. J. Syst. Evol. Microbiol.">
        <title>The Global Catalogue of Microorganisms (GCM) 10K type strain sequencing project: providing services to taxonomists for standard genome sequencing and annotation.</title>
        <authorList>
            <consortium name="The Broad Institute Genomics Platform"/>
            <consortium name="The Broad Institute Genome Sequencing Center for Infectious Disease"/>
            <person name="Wu L."/>
            <person name="Ma J."/>
        </authorList>
    </citation>
    <scope>NUCLEOTIDE SEQUENCE [LARGE SCALE GENOMIC DNA]</scope>
    <source>
        <strain evidence="3">CCUG 54939</strain>
    </source>
</reference>
<dbReference type="SUPFAM" id="SSF54523">
    <property type="entry name" value="Pili subunits"/>
    <property type="match status" value="1"/>
</dbReference>